<protein>
    <recommendedName>
        <fullName evidence="2">Cupin type-2 domain-containing protein</fullName>
    </recommendedName>
</protein>
<name>A0A0P6WYT6_9CHLR</name>
<dbReference type="GO" id="GO:0046872">
    <property type="term" value="F:metal ion binding"/>
    <property type="evidence" value="ECO:0007669"/>
    <property type="project" value="UniProtKB-KW"/>
</dbReference>
<proteinExistence type="predicted"/>
<evidence type="ECO:0000313" key="3">
    <source>
        <dbReference type="EMBL" id="KPL73769.1"/>
    </source>
</evidence>
<dbReference type="AlphaFoldDB" id="A0A0P6WYT6"/>
<dbReference type="PANTHER" id="PTHR35848">
    <property type="entry name" value="OXALATE-BINDING PROTEIN"/>
    <property type="match status" value="1"/>
</dbReference>
<dbReference type="Pfam" id="PF07883">
    <property type="entry name" value="Cupin_2"/>
    <property type="match status" value="1"/>
</dbReference>
<keyword evidence="1" id="KW-0479">Metal-binding</keyword>
<reference evidence="3 4" key="1">
    <citation type="submission" date="2015-07" db="EMBL/GenBank/DDBJ databases">
        <title>Genome sequence of Ornatilinea apprima DSM 23815.</title>
        <authorList>
            <person name="Hemp J."/>
            <person name="Ward L.M."/>
            <person name="Pace L.A."/>
            <person name="Fischer W.W."/>
        </authorList>
    </citation>
    <scope>NUCLEOTIDE SEQUENCE [LARGE SCALE GENOMIC DNA]</scope>
    <source>
        <strain evidence="3 4">P3M-1</strain>
    </source>
</reference>
<dbReference type="Gene3D" id="2.60.120.10">
    <property type="entry name" value="Jelly Rolls"/>
    <property type="match status" value="1"/>
</dbReference>
<dbReference type="InterPro" id="IPR051610">
    <property type="entry name" value="GPI/OXD"/>
</dbReference>
<gene>
    <name evidence="3" type="ORF">ADN00_14335</name>
</gene>
<dbReference type="EMBL" id="LGCL01000034">
    <property type="protein sequence ID" value="KPL73769.1"/>
    <property type="molecule type" value="Genomic_DNA"/>
</dbReference>
<dbReference type="InterPro" id="IPR013096">
    <property type="entry name" value="Cupin_2"/>
</dbReference>
<keyword evidence="4" id="KW-1185">Reference proteome</keyword>
<evidence type="ECO:0000259" key="2">
    <source>
        <dbReference type="Pfam" id="PF07883"/>
    </source>
</evidence>
<evidence type="ECO:0000256" key="1">
    <source>
        <dbReference type="ARBA" id="ARBA00022723"/>
    </source>
</evidence>
<evidence type="ECO:0000313" key="4">
    <source>
        <dbReference type="Proteomes" id="UP000050417"/>
    </source>
</evidence>
<organism evidence="3 4">
    <name type="scientific">Ornatilinea apprima</name>
    <dbReference type="NCBI Taxonomy" id="1134406"/>
    <lineage>
        <taxon>Bacteria</taxon>
        <taxon>Bacillati</taxon>
        <taxon>Chloroflexota</taxon>
        <taxon>Anaerolineae</taxon>
        <taxon>Anaerolineales</taxon>
        <taxon>Anaerolineaceae</taxon>
        <taxon>Ornatilinea</taxon>
    </lineage>
</organism>
<sequence length="115" mass="12522">MPADDTAKYATGKVVIGGQDGAENFVFRYFCVQPGGNSTMPDQHVHDHGIYFLHGKGEVTLNGVVYPVQARDMVYIAPNDVHGIINTGDEPLGFICVIPAKERLQEYLKLTGKSA</sequence>
<dbReference type="Proteomes" id="UP000050417">
    <property type="component" value="Unassembled WGS sequence"/>
</dbReference>
<dbReference type="InterPro" id="IPR014710">
    <property type="entry name" value="RmlC-like_jellyroll"/>
</dbReference>
<dbReference type="STRING" id="1134406.ADN00_14335"/>
<dbReference type="SUPFAM" id="SSF51182">
    <property type="entry name" value="RmlC-like cupins"/>
    <property type="match status" value="1"/>
</dbReference>
<dbReference type="CDD" id="cd02222">
    <property type="entry name" value="cupin_TM1459-like"/>
    <property type="match status" value="1"/>
</dbReference>
<dbReference type="PANTHER" id="PTHR35848:SF6">
    <property type="entry name" value="CUPIN TYPE-2 DOMAIN-CONTAINING PROTEIN"/>
    <property type="match status" value="1"/>
</dbReference>
<comment type="caution">
    <text evidence="3">The sequence shown here is derived from an EMBL/GenBank/DDBJ whole genome shotgun (WGS) entry which is preliminary data.</text>
</comment>
<dbReference type="InterPro" id="IPR011051">
    <property type="entry name" value="RmlC_Cupin_sf"/>
</dbReference>
<feature type="domain" description="Cupin type-2" evidence="2">
    <location>
        <begin position="29"/>
        <end position="97"/>
    </location>
</feature>
<accession>A0A0P6WYT6</accession>